<evidence type="ECO:0000313" key="3">
    <source>
        <dbReference type="Proteomes" id="UP000606974"/>
    </source>
</evidence>
<dbReference type="AlphaFoldDB" id="A0A8H7AQ18"/>
<sequence length="487" mass="54004">MCIRVIVGKYHCGHQRSPSHGIPDEFIRQCQDNLRFLACTIVIDEEDVPWLCSDCHWEYVKQHLAPLWQQITVTKCRVLQDVQIYPSESSYVNAQKEADRLNATFEVQQDAINNSAVSYHKLRDSTLRCFLAENFHVCLGHAHHAHRPWSLLYQQEPFARATADIDVDSSSPGPAHDHSDLQSPHPPAVETDQGVIQPNPPSVQPRQGLTDQDLPAVEPAQDINHPGQSTLEADQGVTHTDTQLETPPPHSPTTLSLGQAISDDGISDQDLSHGENGELRCLSCANRGSSYGVNVNQRICIPCQHGLGHGRGIGHGRGRGRSTFNGLDQGLHEEYDELMARNDAVLETLRSPTGGDNQRSLFGPDNQPTPPDLQPTLHTPDLSALPMTLSHFLAGQQENEYAFDADRVPYHTLGNLHASDVAIEGDEQEDRIALGRFFNNADMTQPEDAQDGQHVSDDDPEERPRQRRRLNQTEEEETTDGTGESSS</sequence>
<dbReference type="EMBL" id="JAACFV010000014">
    <property type="protein sequence ID" value="KAF7512147.1"/>
    <property type="molecule type" value="Genomic_DNA"/>
</dbReference>
<feature type="region of interest" description="Disordered" evidence="1">
    <location>
        <begin position="350"/>
        <end position="378"/>
    </location>
</feature>
<accession>A0A8H7AQ18</accession>
<name>A0A8H7AQ18_9EURO</name>
<comment type="caution">
    <text evidence="2">The sequence shown here is derived from an EMBL/GenBank/DDBJ whole genome shotgun (WGS) entry which is preliminary data.</text>
</comment>
<evidence type="ECO:0000256" key="1">
    <source>
        <dbReference type="SAM" id="MobiDB-lite"/>
    </source>
</evidence>
<organism evidence="2 3">
    <name type="scientific">Endocarpon pusillum</name>
    <dbReference type="NCBI Taxonomy" id="364733"/>
    <lineage>
        <taxon>Eukaryota</taxon>
        <taxon>Fungi</taxon>
        <taxon>Dikarya</taxon>
        <taxon>Ascomycota</taxon>
        <taxon>Pezizomycotina</taxon>
        <taxon>Eurotiomycetes</taxon>
        <taxon>Chaetothyriomycetidae</taxon>
        <taxon>Verrucariales</taxon>
        <taxon>Verrucariaceae</taxon>
        <taxon>Endocarpon</taxon>
    </lineage>
</organism>
<feature type="compositionally biased region" description="Polar residues" evidence="1">
    <location>
        <begin position="350"/>
        <end position="360"/>
    </location>
</feature>
<protein>
    <submittedName>
        <fullName evidence="2">Uncharacterized protein</fullName>
    </submittedName>
</protein>
<gene>
    <name evidence="2" type="ORF">GJ744_002309</name>
</gene>
<proteinExistence type="predicted"/>
<keyword evidence="3" id="KW-1185">Reference proteome</keyword>
<feature type="region of interest" description="Disordered" evidence="1">
    <location>
        <begin position="442"/>
        <end position="487"/>
    </location>
</feature>
<feature type="region of interest" description="Disordered" evidence="1">
    <location>
        <begin position="237"/>
        <end position="271"/>
    </location>
</feature>
<reference evidence="2" key="1">
    <citation type="submission" date="2020-02" db="EMBL/GenBank/DDBJ databases">
        <authorList>
            <person name="Palmer J.M."/>
        </authorList>
    </citation>
    <scope>NUCLEOTIDE SEQUENCE</scope>
    <source>
        <strain evidence="2">EPUS1.4</strain>
        <tissue evidence="2">Thallus</tissue>
    </source>
</reference>
<feature type="region of interest" description="Disordered" evidence="1">
    <location>
        <begin position="165"/>
        <end position="210"/>
    </location>
</feature>
<evidence type="ECO:0000313" key="2">
    <source>
        <dbReference type="EMBL" id="KAF7512147.1"/>
    </source>
</evidence>
<dbReference type="Proteomes" id="UP000606974">
    <property type="component" value="Unassembled WGS sequence"/>
</dbReference>